<sequence length="291" mass="31075">MQPSVRPRRSVLYVPAANAKAMAKSATLACDAIVYDLEDAVAPGAKPGARDALKAHFSANPGAAQQRVIRVNAAATEWGAEDFEAAMECRPDAILLPKVEQAQDILDAAAALDRQGLEGVHIWAMVETPLGIVNIAEIARLGRRPDARLSCFVIGSNDLAKETGVPLPAGRSTLLHWLLQVVIHARAFGLDVVDGVYNDFRDQAGFEAECREGAVLGFDGKTLIHPSQIAFANQAFSPSAEEIAEAERIVCAFAEPENANRGVIALEGKMVERLHLEIARKTLAKAGSPQA</sequence>
<keyword evidence="3" id="KW-0479">Metal-binding</keyword>
<dbReference type="RefSeq" id="WP_267614633.1">
    <property type="nucleotide sequence ID" value="NZ_JAOVZQ010000001.1"/>
</dbReference>
<dbReference type="SUPFAM" id="SSF51621">
    <property type="entry name" value="Phosphoenolpyruvate/pyruvate domain"/>
    <property type="match status" value="1"/>
</dbReference>
<dbReference type="Gene3D" id="3.20.20.60">
    <property type="entry name" value="Phosphoenolpyruvate-binding domains"/>
    <property type="match status" value="1"/>
</dbReference>
<evidence type="ECO:0000313" key="7">
    <source>
        <dbReference type="Proteomes" id="UP001081283"/>
    </source>
</evidence>
<dbReference type="PANTHER" id="PTHR32308:SF10">
    <property type="entry name" value="CITRATE LYASE SUBUNIT BETA"/>
    <property type="match status" value="1"/>
</dbReference>
<evidence type="ECO:0000256" key="2">
    <source>
        <dbReference type="ARBA" id="ARBA00005568"/>
    </source>
</evidence>
<dbReference type="Pfam" id="PF03328">
    <property type="entry name" value="HpcH_HpaI"/>
    <property type="match status" value="1"/>
</dbReference>
<comment type="similarity">
    <text evidence="2">Belongs to the HpcH/HpaI aldolase family.</text>
</comment>
<evidence type="ECO:0000256" key="1">
    <source>
        <dbReference type="ARBA" id="ARBA00001946"/>
    </source>
</evidence>
<organism evidence="6 7">
    <name type="scientific">Hoeflea ulvae</name>
    <dbReference type="NCBI Taxonomy" id="2983764"/>
    <lineage>
        <taxon>Bacteria</taxon>
        <taxon>Pseudomonadati</taxon>
        <taxon>Pseudomonadota</taxon>
        <taxon>Alphaproteobacteria</taxon>
        <taxon>Hyphomicrobiales</taxon>
        <taxon>Rhizobiaceae</taxon>
        <taxon>Hoeflea</taxon>
    </lineage>
</organism>
<keyword evidence="7" id="KW-1185">Reference proteome</keyword>
<evidence type="ECO:0000259" key="5">
    <source>
        <dbReference type="Pfam" id="PF03328"/>
    </source>
</evidence>
<evidence type="ECO:0000256" key="3">
    <source>
        <dbReference type="ARBA" id="ARBA00022723"/>
    </source>
</evidence>
<reference evidence="6" key="1">
    <citation type="submission" date="2022-10" db="EMBL/GenBank/DDBJ databases">
        <title>Hoeflea sp. J2-29, isolated from marine algae.</title>
        <authorList>
            <person name="Kristyanto S."/>
            <person name="Kim J.M."/>
            <person name="Jeon C.O."/>
        </authorList>
    </citation>
    <scope>NUCLEOTIDE SEQUENCE</scope>
    <source>
        <strain evidence="6">J2-29</strain>
    </source>
</reference>
<dbReference type="Proteomes" id="UP001081283">
    <property type="component" value="Unassembled WGS sequence"/>
</dbReference>
<accession>A0ABT3YM02</accession>
<dbReference type="PIRSF" id="PIRSF015582">
    <property type="entry name" value="Cit_lyase_B"/>
    <property type="match status" value="1"/>
</dbReference>
<feature type="domain" description="HpcH/HpaI aldolase/citrate lyase" evidence="5">
    <location>
        <begin position="9"/>
        <end position="226"/>
    </location>
</feature>
<evidence type="ECO:0000256" key="4">
    <source>
        <dbReference type="ARBA" id="ARBA00022842"/>
    </source>
</evidence>
<keyword evidence="4" id="KW-0460">Magnesium</keyword>
<comment type="cofactor">
    <cofactor evidence="1">
        <name>Mg(2+)</name>
        <dbReference type="ChEBI" id="CHEBI:18420"/>
    </cofactor>
</comment>
<dbReference type="InterPro" id="IPR011206">
    <property type="entry name" value="Citrate_lyase_beta/mcl1/mcl2"/>
</dbReference>
<keyword evidence="6" id="KW-0456">Lyase</keyword>
<dbReference type="InterPro" id="IPR005000">
    <property type="entry name" value="Aldolase/citrate-lyase_domain"/>
</dbReference>
<dbReference type="GO" id="GO:0016829">
    <property type="term" value="F:lyase activity"/>
    <property type="evidence" value="ECO:0007669"/>
    <property type="project" value="UniProtKB-KW"/>
</dbReference>
<name>A0ABT3YM02_9HYPH</name>
<dbReference type="InterPro" id="IPR040442">
    <property type="entry name" value="Pyrv_kinase-like_dom_sf"/>
</dbReference>
<dbReference type="PANTHER" id="PTHR32308">
    <property type="entry name" value="LYASE BETA SUBUNIT, PUTATIVE (AFU_ORTHOLOGUE AFUA_4G13030)-RELATED"/>
    <property type="match status" value="1"/>
</dbReference>
<evidence type="ECO:0000313" key="6">
    <source>
        <dbReference type="EMBL" id="MCY0096809.1"/>
    </source>
</evidence>
<gene>
    <name evidence="6" type="ORF">OEG82_22745</name>
</gene>
<protein>
    <submittedName>
        <fullName evidence="6">CoA ester lyase</fullName>
    </submittedName>
</protein>
<proteinExistence type="inferred from homology"/>
<dbReference type="EMBL" id="JAOVZQ010000001">
    <property type="protein sequence ID" value="MCY0096809.1"/>
    <property type="molecule type" value="Genomic_DNA"/>
</dbReference>
<dbReference type="InterPro" id="IPR015813">
    <property type="entry name" value="Pyrv/PenolPyrv_kinase-like_dom"/>
</dbReference>
<comment type="caution">
    <text evidence="6">The sequence shown here is derived from an EMBL/GenBank/DDBJ whole genome shotgun (WGS) entry which is preliminary data.</text>
</comment>